<dbReference type="AlphaFoldDB" id="A0A484FQP1"/>
<evidence type="ECO:0000313" key="3">
    <source>
        <dbReference type="Proteomes" id="UP000014480"/>
    </source>
</evidence>
<sequence length="529" mass="60017">MATRSNSEVTSDSPLLNLPLEIRLQIYGWVHAMHPIQHAQLAPWYPTPTYSSYFLQQIHKPDKRAENTAHGERNPREFERATTDGLLSPHRPVCGLPTALLLTSNKVYNECRDLPFHTNEFVFVNWFSSGLWAARAFTRGLRAWQRAELRYARLEMLGRDFVGPALEEWKELCGEHWATGLRGLRLKILIGGGIFEPTASFASLKDGAERRALDITKMKGPQPEWIARGLCRLEKLEEIEVELSVLDWDDGDRLEWCEALEQMLNEKRQGERVIVRCVERIVAEKMRSTEVAEADQNPHVALPSRYHHDNPPSPILGKGTKTLLLIGDDQNIIFRHLISRSLVPAISSRPTQHRDPLQYSMPGHIMRGQFLPRCSEGASVDYSTAWPLEVRIPLLIAISICLMKLHPTVATLWKDIIWAVVRPFALLIGYVFVAVVRILILAFVDGPSLIWRLVFGDSEMELDVLGTLDTANNTKLNAIMGRLTATEAAAWVPGSVFDKKYKPFLATDKMKFAGPRQKKAMTRKRTFSC</sequence>
<dbReference type="OrthoDB" id="5413827at2759"/>
<dbReference type="Proteomes" id="UP000014480">
    <property type="component" value="Unassembled WGS sequence"/>
</dbReference>
<dbReference type="PANTHER" id="PTHR42085">
    <property type="entry name" value="F-BOX DOMAIN-CONTAINING PROTEIN"/>
    <property type="match status" value="1"/>
</dbReference>
<name>A0A484FQP1_COLOR</name>
<organism evidence="2 3">
    <name type="scientific">Colletotrichum orbiculare (strain 104-T / ATCC 96160 / CBS 514.97 / LARS 414 / MAFF 240422)</name>
    <name type="common">Cucumber anthracnose fungus</name>
    <name type="synonym">Colletotrichum lagenarium</name>
    <dbReference type="NCBI Taxonomy" id="1213857"/>
    <lineage>
        <taxon>Eukaryota</taxon>
        <taxon>Fungi</taxon>
        <taxon>Dikarya</taxon>
        <taxon>Ascomycota</taxon>
        <taxon>Pezizomycotina</taxon>
        <taxon>Sordariomycetes</taxon>
        <taxon>Hypocreomycetidae</taxon>
        <taxon>Glomerellales</taxon>
        <taxon>Glomerellaceae</taxon>
        <taxon>Colletotrichum</taxon>
        <taxon>Colletotrichum orbiculare species complex</taxon>
    </lineage>
</organism>
<gene>
    <name evidence="2" type="ORF">Cob_v006455</name>
</gene>
<reference evidence="3" key="1">
    <citation type="journal article" date="2013" name="New Phytol.">
        <title>Comparative genomic and transcriptomic analyses reveal the hemibiotrophic stage shift of Colletotrichum fungi.</title>
        <authorList>
            <person name="Gan P."/>
            <person name="Ikeda K."/>
            <person name="Irieda H."/>
            <person name="Narusaka M."/>
            <person name="O'Connell R.J."/>
            <person name="Narusaka Y."/>
            <person name="Takano Y."/>
            <person name="Kubo Y."/>
            <person name="Shirasu K."/>
        </authorList>
    </citation>
    <scope>NUCLEOTIDE SEQUENCE [LARGE SCALE GENOMIC DNA]</scope>
    <source>
        <strain evidence="3">104-T / ATCC 96160 / CBS 514.97 / LARS 414 / MAFF 240422</strain>
    </source>
</reference>
<evidence type="ECO:0000313" key="2">
    <source>
        <dbReference type="EMBL" id="TDZ20550.1"/>
    </source>
</evidence>
<keyword evidence="1" id="KW-0812">Transmembrane</keyword>
<keyword evidence="3" id="KW-1185">Reference proteome</keyword>
<evidence type="ECO:0000256" key="1">
    <source>
        <dbReference type="SAM" id="Phobius"/>
    </source>
</evidence>
<feature type="transmembrane region" description="Helical" evidence="1">
    <location>
        <begin position="424"/>
        <end position="444"/>
    </location>
</feature>
<proteinExistence type="predicted"/>
<accession>A0A484FQP1</accession>
<keyword evidence="1" id="KW-1133">Transmembrane helix</keyword>
<dbReference type="InterPro" id="IPR038883">
    <property type="entry name" value="AN11006-like"/>
</dbReference>
<dbReference type="EMBL" id="AMCV02000017">
    <property type="protein sequence ID" value="TDZ20550.1"/>
    <property type="molecule type" value="Genomic_DNA"/>
</dbReference>
<protein>
    <submittedName>
        <fullName evidence="2">Uncharacterized protein</fullName>
    </submittedName>
</protein>
<keyword evidence="1" id="KW-0472">Membrane</keyword>
<dbReference type="PANTHER" id="PTHR42085:SF2">
    <property type="entry name" value="F-BOX DOMAIN-CONTAINING PROTEIN"/>
    <property type="match status" value="1"/>
</dbReference>
<reference evidence="3" key="2">
    <citation type="journal article" date="2019" name="Mol. Plant Microbe Interact.">
        <title>Genome sequence resources for four phytopathogenic fungi from the Colletotrichum orbiculare species complex.</title>
        <authorList>
            <person name="Gan P."/>
            <person name="Tsushima A."/>
            <person name="Narusaka M."/>
            <person name="Narusaka Y."/>
            <person name="Takano Y."/>
            <person name="Kubo Y."/>
            <person name="Shirasu K."/>
        </authorList>
    </citation>
    <scope>GENOME REANNOTATION</scope>
    <source>
        <strain evidence="3">104-T / ATCC 96160 / CBS 514.97 / LARS 414 / MAFF 240422</strain>
    </source>
</reference>
<comment type="caution">
    <text evidence="2">The sequence shown here is derived from an EMBL/GenBank/DDBJ whole genome shotgun (WGS) entry which is preliminary data.</text>
</comment>